<dbReference type="Proteomes" id="UP001500013">
    <property type="component" value="Unassembled WGS sequence"/>
</dbReference>
<keyword evidence="1" id="KW-0472">Membrane</keyword>
<dbReference type="EMBL" id="BAAAPU010000003">
    <property type="protein sequence ID" value="GAA1968145.1"/>
    <property type="molecule type" value="Genomic_DNA"/>
</dbReference>
<dbReference type="InterPro" id="IPR009339">
    <property type="entry name" value="DUF998"/>
</dbReference>
<keyword evidence="1" id="KW-1133">Transmembrane helix</keyword>
<dbReference type="Pfam" id="PF06197">
    <property type="entry name" value="DUF998"/>
    <property type="match status" value="1"/>
</dbReference>
<feature type="transmembrane region" description="Helical" evidence="1">
    <location>
        <begin position="219"/>
        <end position="238"/>
    </location>
</feature>
<reference evidence="2 3" key="1">
    <citation type="journal article" date="2019" name="Int. J. Syst. Evol. Microbiol.">
        <title>The Global Catalogue of Microorganisms (GCM) 10K type strain sequencing project: providing services to taxonomists for standard genome sequencing and annotation.</title>
        <authorList>
            <consortium name="The Broad Institute Genomics Platform"/>
            <consortium name="The Broad Institute Genome Sequencing Center for Infectious Disease"/>
            <person name="Wu L."/>
            <person name="Ma J."/>
        </authorList>
    </citation>
    <scope>NUCLEOTIDE SEQUENCE [LARGE SCALE GENOMIC DNA]</scope>
    <source>
        <strain evidence="2 3">JCM 15628</strain>
    </source>
</reference>
<keyword evidence="3" id="KW-1185">Reference proteome</keyword>
<evidence type="ECO:0000313" key="2">
    <source>
        <dbReference type="EMBL" id="GAA1968145.1"/>
    </source>
</evidence>
<feature type="transmembrane region" description="Helical" evidence="1">
    <location>
        <begin position="38"/>
        <end position="64"/>
    </location>
</feature>
<keyword evidence="1" id="KW-0812">Transmembrane</keyword>
<gene>
    <name evidence="2" type="ORF">GCM10009817_05070</name>
</gene>
<comment type="caution">
    <text evidence="2">The sequence shown here is derived from an EMBL/GenBank/DDBJ whole genome shotgun (WGS) entry which is preliminary data.</text>
</comment>
<protein>
    <recommendedName>
        <fullName evidence="4">DUF998 domain-containing protein</fullName>
    </recommendedName>
</protein>
<feature type="transmembrane region" description="Helical" evidence="1">
    <location>
        <begin position="126"/>
        <end position="146"/>
    </location>
</feature>
<name>A0ABN2RF69_9MICO</name>
<feature type="transmembrane region" description="Helical" evidence="1">
    <location>
        <begin position="94"/>
        <end position="114"/>
    </location>
</feature>
<evidence type="ECO:0008006" key="4">
    <source>
        <dbReference type="Google" id="ProtNLM"/>
    </source>
</evidence>
<proteinExistence type="predicted"/>
<accession>A0ABN2RF69</accession>
<sequence>MTWVTGSPPAPAAPAARMAWGGEAAEYGRRVRRLMAGLACWLVQPAYVLVELLVAAGASAAYSLRDDTVSALGMAACSPGHAGSVLEVCSPGHGLINAAFVAFGLLRAGGAALLRPTLRGGTWGAVAVWLWAASGLAAAAVGLAPVDEQPGWHVVAALPVFVLQPLAVLATAGALRRSVVVPSGVWISGGVIAAVTLTAAAAFGARLGGPTWVGALERAALWPAYVWLGVVALALLGASRSETVANV</sequence>
<evidence type="ECO:0000313" key="3">
    <source>
        <dbReference type="Proteomes" id="UP001500013"/>
    </source>
</evidence>
<feature type="transmembrane region" description="Helical" evidence="1">
    <location>
        <begin position="184"/>
        <end position="207"/>
    </location>
</feature>
<evidence type="ECO:0000256" key="1">
    <source>
        <dbReference type="SAM" id="Phobius"/>
    </source>
</evidence>
<feature type="transmembrane region" description="Helical" evidence="1">
    <location>
        <begin position="152"/>
        <end position="172"/>
    </location>
</feature>
<organism evidence="2 3">
    <name type="scientific">Terrabacter lapilli</name>
    <dbReference type="NCBI Taxonomy" id="436231"/>
    <lineage>
        <taxon>Bacteria</taxon>
        <taxon>Bacillati</taxon>
        <taxon>Actinomycetota</taxon>
        <taxon>Actinomycetes</taxon>
        <taxon>Micrococcales</taxon>
        <taxon>Intrasporangiaceae</taxon>
        <taxon>Terrabacter</taxon>
    </lineage>
</organism>